<dbReference type="InterPro" id="IPR000866">
    <property type="entry name" value="AhpC/TSA"/>
</dbReference>
<dbReference type="Pfam" id="PF00578">
    <property type="entry name" value="AhpC-TSA"/>
    <property type="match status" value="1"/>
</dbReference>
<comment type="similarity">
    <text evidence="1">Belongs to the peroxiredoxin family. AhpC/Prx1 subfamily.</text>
</comment>
<dbReference type="RefSeq" id="WP_344683101.1">
    <property type="nucleotide sequence ID" value="NZ_BAAAVT010000002.1"/>
</dbReference>
<dbReference type="PANTHER" id="PTHR10681:SF128">
    <property type="entry name" value="THIOREDOXIN-DEPENDENT PEROXIDE REDUCTASE, MITOCHONDRIAL"/>
    <property type="match status" value="1"/>
</dbReference>
<comment type="function">
    <text evidence="3">Thiol-specific peroxidase that catalyzes the reduction of hydrogen peroxide and organic hydroperoxides to water and alcohols, respectively. Plays a role in cell protection against oxidative stress by detoxifying peroxides.</text>
</comment>
<dbReference type="InterPro" id="IPR036249">
    <property type="entry name" value="Thioredoxin-like_sf"/>
</dbReference>
<name>A0ABP6LNV0_9MICC</name>
<gene>
    <name evidence="6" type="ORF">GCM10010529_04740</name>
</gene>
<dbReference type="Gene3D" id="3.40.30.10">
    <property type="entry name" value="Glutaredoxin"/>
    <property type="match status" value="1"/>
</dbReference>
<accession>A0ABP6LNV0</accession>
<protein>
    <submittedName>
        <fullName evidence="6">Peroxiredoxin</fullName>
    </submittedName>
</protein>
<reference evidence="7" key="1">
    <citation type="journal article" date="2019" name="Int. J. Syst. Evol. Microbiol.">
        <title>The Global Catalogue of Microorganisms (GCM) 10K type strain sequencing project: providing services to taxonomists for standard genome sequencing and annotation.</title>
        <authorList>
            <consortium name="The Broad Institute Genomics Platform"/>
            <consortium name="The Broad Institute Genome Sequencing Center for Infectious Disease"/>
            <person name="Wu L."/>
            <person name="Ma J."/>
        </authorList>
    </citation>
    <scope>NUCLEOTIDE SEQUENCE [LARGE SCALE GENOMIC DNA]</scope>
    <source>
        <strain evidence="7">JCM 14309</strain>
    </source>
</reference>
<dbReference type="InterPro" id="IPR013766">
    <property type="entry name" value="Thioredoxin_domain"/>
</dbReference>
<dbReference type="Proteomes" id="UP001500236">
    <property type="component" value="Unassembled WGS sequence"/>
</dbReference>
<comment type="caution">
    <text evidence="6">The sequence shown here is derived from an EMBL/GenBank/DDBJ whole genome shotgun (WGS) entry which is preliminary data.</text>
</comment>
<keyword evidence="7" id="KW-1185">Reference proteome</keyword>
<dbReference type="EMBL" id="BAAAVT010000002">
    <property type="protein sequence ID" value="GAA3053755.1"/>
    <property type="molecule type" value="Genomic_DNA"/>
</dbReference>
<proteinExistence type="inferred from homology"/>
<evidence type="ECO:0000256" key="2">
    <source>
        <dbReference type="ARBA" id="ARBA00023002"/>
    </source>
</evidence>
<dbReference type="PROSITE" id="PS51352">
    <property type="entry name" value="THIOREDOXIN_2"/>
    <property type="match status" value="1"/>
</dbReference>
<keyword evidence="2" id="KW-0560">Oxidoreductase</keyword>
<evidence type="ECO:0000256" key="3">
    <source>
        <dbReference type="ARBA" id="ARBA00037420"/>
    </source>
</evidence>
<feature type="region of interest" description="Disordered" evidence="4">
    <location>
        <begin position="1"/>
        <end position="23"/>
    </location>
</feature>
<dbReference type="InterPro" id="IPR050217">
    <property type="entry name" value="Peroxiredoxin"/>
</dbReference>
<sequence length="166" mass="17719">MSPSDVAGDGRPLRPGQRIPGVGGRTHHGEEFALYDLAGAPSLVMFYPYAFSRVCGTELSAVYAAAGEFERIGARVVAISCDSLHALRAYAQEISGGEGLPFDLVSDFWPHGEIARACGAFDASRGAPTRTSYVLDPQLVIRHVHHVPSDRSRDLQEALAELAGLA</sequence>
<dbReference type="InterPro" id="IPR024706">
    <property type="entry name" value="Peroxiredoxin_AhpC-typ"/>
</dbReference>
<organism evidence="6 7">
    <name type="scientific">Nesterenkonia aethiopica</name>
    <dbReference type="NCBI Taxonomy" id="269144"/>
    <lineage>
        <taxon>Bacteria</taxon>
        <taxon>Bacillati</taxon>
        <taxon>Actinomycetota</taxon>
        <taxon>Actinomycetes</taxon>
        <taxon>Micrococcales</taxon>
        <taxon>Micrococcaceae</taxon>
        <taxon>Nesterenkonia</taxon>
    </lineage>
</organism>
<dbReference type="PANTHER" id="PTHR10681">
    <property type="entry name" value="THIOREDOXIN PEROXIDASE"/>
    <property type="match status" value="1"/>
</dbReference>
<evidence type="ECO:0000256" key="4">
    <source>
        <dbReference type="SAM" id="MobiDB-lite"/>
    </source>
</evidence>
<dbReference type="PIRSF" id="PIRSF000239">
    <property type="entry name" value="AHPC"/>
    <property type="match status" value="1"/>
</dbReference>
<evidence type="ECO:0000313" key="6">
    <source>
        <dbReference type="EMBL" id="GAA3053755.1"/>
    </source>
</evidence>
<evidence type="ECO:0000313" key="7">
    <source>
        <dbReference type="Proteomes" id="UP001500236"/>
    </source>
</evidence>
<dbReference type="SUPFAM" id="SSF52833">
    <property type="entry name" value="Thioredoxin-like"/>
    <property type="match status" value="1"/>
</dbReference>
<evidence type="ECO:0000256" key="1">
    <source>
        <dbReference type="ARBA" id="ARBA00009796"/>
    </source>
</evidence>
<evidence type="ECO:0000259" key="5">
    <source>
        <dbReference type="PROSITE" id="PS51352"/>
    </source>
</evidence>
<feature type="domain" description="Thioredoxin" evidence="5">
    <location>
        <begin position="13"/>
        <end position="166"/>
    </location>
</feature>